<feature type="domain" description="Effector-associated" evidence="1">
    <location>
        <begin position="7"/>
        <end position="57"/>
    </location>
</feature>
<name>A0ABS9SG31_9BACT</name>
<evidence type="ECO:0000259" key="1">
    <source>
        <dbReference type="Pfam" id="PF19964"/>
    </source>
</evidence>
<reference evidence="2 3" key="1">
    <citation type="submission" date="2022-02" db="EMBL/GenBank/DDBJ databases">
        <authorList>
            <person name="Min J."/>
        </authorList>
    </citation>
    <scope>NUCLEOTIDE SEQUENCE [LARGE SCALE GENOMIC DNA]</scope>
    <source>
        <strain evidence="2 3">GR10-1</strain>
    </source>
</reference>
<dbReference type="Proteomes" id="UP001202248">
    <property type="component" value="Unassembled WGS sequence"/>
</dbReference>
<dbReference type="InterPro" id="IPR045439">
    <property type="entry name" value="EAD11"/>
</dbReference>
<evidence type="ECO:0000313" key="2">
    <source>
        <dbReference type="EMBL" id="MCH5597322.1"/>
    </source>
</evidence>
<sequence>MASNIFDNDQKNQLIACQMRYSKYCQDVSNGTEYKMNLDVELNRITMSVLELIDLIPSDKG</sequence>
<accession>A0ABS9SG31</accession>
<keyword evidence="3" id="KW-1185">Reference proteome</keyword>
<gene>
    <name evidence="2" type="ORF">MKP09_05085</name>
</gene>
<dbReference type="EMBL" id="JAKWBL010000001">
    <property type="protein sequence ID" value="MCH5597322.1"/>
    <property type="molecule type" value="Genomic_DNA"/>
</dbReference>
<organism evidence="2 3">
    <name type="scientific">Niabella ginsengisoli</name>
    <dbReference type="NCBI Taxonomy" id="522298"/>
    <lineage>
        <taxon>Bacteria</taxon>
        <taxon>Pseudomonadati</taxon>
        <taxon>Bacteroidota</taxon>
        <taxon>Chitinophagia</taxon>
        <taxon>Chitinophagales</taxon>
        <taxon>Chitinophagaceae</taxon>
        <taxon>Niabella</taxon>
    </lineage>
</organism>
<evidence type="ECO:0000313" key="3">
    <source>
        <dbReference type="Proteomes" id="UP001202248"/>
    </source>
</evidence>
<comment type="caution">
    <text evidence="2">The sequence shown here is derived from an EMBL/GenBank/DDBJ whole genome shotgun (WGS) entry which is preliminary data.</text>
</comment>
<dbReference type="Pfam" id="PF19964">
    <property type="entry name" value="EAD11"/>
    <property type="match status" value="1"/>
</dbReference>
<proteinExistence type="predicted"/>
<protein>
    <recommendedName>
        <fullName evidence="1">Effector-associated domain-containing protein</fullName>
    </recommendedName>
</protein>